<keyword evidence="2" id="KW-1185">Reference proteome</keyword>
<evidence type="ECO:0000313" key="2">
    <source>
        <dbReference type="Proteomes" id="UP000504635"/>
    </source>
</evidence>
<dbReference type="OrthoDB" id="8551997at2759"/>
<dbReference type="Pfam" id="PF05699">
    <property type="entry name" value="Dimer_Tnp_hAT"/>
    <property type="match status" value="1"/>
</dbReference>
<name>A0A6J2XQQ3_SITOR</name>
<dbReference type="InterPro" id="IPR052958">
    <property type="entry name" value="IFN-induced_PKR_regulator"/>
</dbReference>
<dbReference type="InParanoid" id="A0A6J2XQQ3"/>
<evidence type="ECO:0000259" key="1">
    <source>
        <dbReference type="Pfam" id="PF05699"/>
    </source>
</evidence>
<dbReference type="KEGG" id="soy:115880178"/>
<dbReference type="GeneID" id="115880178"/>
<organism evidence="2 3">
    <name type="scientific">Sitophilus oryzae</name>
    <name type="common">Rice weevil</name>
    <name type="synonym">Curculio oryzae</name>
    <dbReference type="NCBI Taxonomy" id="7048"/>
    <lineage>
        <taxon>Eukaryota</taxon>
        <taxon>Metazoa</taxon>
        <taxon>Ecdysozoa</taxon>
        <taxon>Arthropoda</taxon>
        <taxon>Hexapoda</taxon>
        <taxon>Insecta</taxon>
        <taxon>Pterygota</taxon>
        <taxon>Neoptera</taxon>
        <taxon>Endopterygota</taxon>
        <taxon>Coleoptera</taxon>
        <taxon>Polyphaga</taxon>
        <taxon>Cucujiformia</taxon>
        <taxon>Curculionidae</taxon>
        <taxon>Dryophthorinae</taxon>
        <taxon>Sitophilus</taxon>
    </lineage>
</organism>
<dbReference type="PANTHER" id="PTHR46289:SF17">
    <property type="entry name" value="HAT C-TERMINAL DIMERISATION DOMAIN-CONTAINING PROTEIN"/>
    <property type="match status" value="1"/>
</dbReference>
<dbReference type="AlphaFoldDB" id="A0A6J2XQQ3"/>
<dbReference type="GO" id="GO:0046983">
    <property type="term" value="F:protein dimerization activity"/>
    <property type="evidence" value="ECO:0007669"/>
    <property type="project" value="InterPro"/>
</dbReference>
<protein>
    <submittedName>
        <fullName evidence="3">Zinc finger MYM-type protein 1-like</fullName>
    </submittedName>
</protein>
<dbReference type="Proteomes" id="UP000504635">
    <property type="component" value="Unplaced"/>
</dbReference>
<dbReference type="InterPro" id="IPR012337">
    <property type="entry name" value="RNaseH-like_sf"/>
</dbReference>
<dbReference type="InterPro" id="IPR008906">
    <property type="entry name" value="HATC_C_dom"/>
</dbReference>
<evidence type="ECO:0000313" key="3">
    <source>
        <dbReference type="RefSeq" id="XP_030753175.1"/>
    </source>
</evidence>
<dbReference type="RefSeq" id="XP_030753175.1">
    <property type="nucleotide sequence ID" value="XM_030897315.1"/>
</dbReference>
<reference evidence="3" key="1">
    <citation type="submission" date="2025-08" db="UniProtKB">
        <authorList>
            <consortium name="RefSeq"/>
        </authorList>
    </citation>
    <scope>IDENTIFICATION</scope>
    <source>
        <tissue evidence="3">Gonads</tissue>
    </source>
</reference>
<accession>A0A6J2XQQ3</accession>
<dbReference type="SUPFAM" id="SSF53098">
    <property type="entry name" value="Ribonuclease H-like"/>
    <property type="match status" value="1"/>
</dbReference>
<proteinExistence type="predicted"/>
<feature type="domain" description="HAT C-terminal dimerisation" evidence="1">
    <location>
        <begin position="388"/>
        <end position="448"/>
    </location>
</feature>
<sequence length="472" mass="53660">MIEERLLGFVECSQQRDASSLCTLIINFIDKLGLRNFPIIAQAYDGASVMSGRNGGLQAKIREIHPEAIYIHCMAHRLNLAVVDSCNDIQGVKEFFNILESLFVHFSQPSNHKTFIETQKALGTKTLELSRISDTRWSCRSNNCQAVKNNYSSIIVALKYEIEENSNRNVVEAMGLLTSLTTSKFLVNLVLLTDILLTVNVLSKQLQGKESTLGASTDIINGTIKCLEEKRNEASFNTLWQEIKKIAQESDIILDIGRTSKRKRTMPPNLTDFAVMSTIGRDENEDACTSSETSLNEIKNFWLRNAHYRILDSVTNHLKIRFSEESQRLAISVNKFLEMDPIGSLFFIEHYKKLFNIDTESLKAEMLVIKNCPDNKIGDKLSNLKSIVTKNTFPHTFRLLQVALILPIGSTTCERSFSTMRRIKTWLRSRMSQDRFSKLSILNINSDMAKNIEHQEIIDGFSKSGNRKLQLF</sequence>
<gene>
    <name evidence="3" type="primary">LOC115880178</name>
</gene>
<dbReference type="PANTHER" id="PTHR46289">
    <property type="entry name" value="52 KDA REPRESSOR OF THE INHIBITOR OF THE PROTEIN KINASE-LIKE PROTEIN-RELATED"/>
    <property type="match status" value="1"/>
</dbReference>